<keyword evidence="2" id="KW-1185">Reference proteome</keyword>
<comment type="caution">
    <text evidence="1">The sequence shown here is derived from an EMBL/GenBank/DDBJ whole genome shotgun (WGS) entry which is preliminary data.</text>
</comment>
<reference evidence="1" key="1">
    <citation type="submission" date="2022-03" db="EMBL/GenBank/DDBJ databases">
        <title>Draft Genome Sequence of Firmicute Strain S0AB, a Heterotrophic Iron/Sulfur-Oxidizing Extreme Acidophile.</title>
        <authorList>
            <person name="Vergara E."/>
            <person name="Pakostova E."/>
            <person name="Johnson D.B."/>
            <person name="Holmes D.S."/>
        </authorList>
    </citation>
    <scope>NUCLEOTIDE SEQUENCE</scope>
    <source>
        <strain evidence="1">S0AB</strain>
    </source>
</reference>
<accession>A0A9X1VAX0</accession>
<sequence>MFESDGAIITSDSTLRFSSYEEISNSLKDVGLTLEEVRDAPDRPGRELVFIARRPTA</sequence>
<evidence type="ECO:0000313" key="2">
    <source>
        <dbReference type="Proteomes" id="UP001139263"/>
    </source>
</evidence>
<protein>
    <submittedName>
        <fullName evidence="1">Uncharacterized protein</fullName>
    </submittedName>
</protein>
<name>A0A9X1VAX0_9BACL</name>
<dbReference type="Proteomes" id="UP001139263">
    <property type="component" value="Unassembled WGS sequence"/>
</dbReference>
<dbReference type="EMBL" id="JALBUF010000013">
    <property type="protein sequence ID" value="MCI0184395.1"/>
    <property type="molecule type" value="Genomic_DNA"/>
</dbReference>
<organism evidence="1 2">
    <name type="scientific">Sulfoacidibacillus ferrooxidans</name>
    <dbReference type="NCBI Taxonomy" id="2005001"/>
    <lineage>
        <taxon>Bacteria</taxon>
        <taxon>Bacillati</taxon>
        <taxon>Bacillota</taxon>
        <taxon>Bacilli</taxon>
        <taxon>Bacillales</taxon>
        <taxon>Alicyclobacillaceae</taxon>
        <taxon>Sulfoacidibacillus</taxon>
    </lineage>
</organism>
<gene>
    <name evidence="1" type="ORF">MM817_02692</name>
</gene>
<proteinExistence type="predicted"/>
<dbReference type="AlphaFoldDB" id="A0A9X1VAX0"/>
<evidence type="ECO:0000313" key="1">
    <source>
        <dbReference type="EMBL" id="MCI0184395.1"/>
    </source>
</evidence>